<reference evidence="2" key="1">
    <citation type="submission" date="2021-02" db="EMBL/GenBank/DDBJ databases">
        <authorList>
            <person name="Dougan E. K."/>
            <person name="Rhodes N."/>
            <person name="Thang M."/>
            <person name="Chan C."/>
        </authorList>
    </citation>
    <scope>NUCLEOTIDE SEQUENCE</scope>
</reference>
<accession>A0A812T7G8</accession>
<protein>
    <submittedName>
        <fullName evidence="2">GIP protein</fullName>
    </submittedName>
</protein>
<comment type="caution">
    <text evidence="2">The sequence shown here is derived from an EMBL/GenBank/DDBJ whole genome shotgun (WGS) entry which is preliminary data.</text>
</comment>
<gene>
    <name evidence="2" type="primary">GIP</name>
    <name evidence="2" type="ORF">SNAT2548_LOCUS28599</name>
</gene>
<dbReference type="EMBL" id="CAJNDS010002523">
    <property type="protein sequence ID" value="CAE7510667.1"/>
    <property type="molecule type" value="Genomic_DNA"/>
</dbReference>
<evidence type="ECO:0000313" key="2">
    <source>
        <dbReference type="EMBL" id="CAE7510667.1"/>
    </source>
</evidence>
<keyword evidence="3" id="KW-1185">Reference proteome</keyword>
<evidence type="ECO:0000256" key="1">
    <source>
        <dbReference type="SAM" id="MobiDB-lite"/>
    </source>
</evidence>
<dbReference type="AlphaFoldDB" id="A0A812T7G8"/>
<evidence type="ECO:0000313" key="3">
    <source>
        <dbReference type="Proteomes" id="UP000604046"/>
    </source>
</evidence>
<dbReference type="Proteomes" id="UP000604046">
    <property type="component" value="Unassembled WGS sequence"/>
</dbReference>
<feature type="region of interest" description="Disordered" evidence="1">
    <location>
        <begin position="1"/>
        <end position="32"/>
    </location>
</feature>
<proteinExistence type="predicted"/>
<sequence>MDGAGEPEGSASSTDEASYADGPEIDAASSHSGLSETFTDWLRLALTQEITDSADLESAMCAVEVMLGAVQGDPRETLADVAKMLREDFGTPETAVDLVQNWFSLQC</sequence>
<organism evidence="2 3">
    <name type="scientific">Symbiodinium natans</name>
    <dbReference type="NCBI Taxonomy" id="878477"/>
    <lineage>
        <taxon>Eukaryota</taxon>
        <taxon>Sar</taxon>
        <taxon>Alveolata</taxon>
        <taxon>Dinophyceae</taxon>
        <taxon>Suessiales</taxon>
        <taxon>Symbiodiniaceae</taxon>
        <taxon>Symbiodinium</taxon>
    </lineage>
</organism>
<name>A0A812T7G8_9DINO</name>